<proteinExistence type="inferred from homology"/>
<dbReference type="GO" id="GO:0006120">
    <property type="term" value="P:mitochondrial electron transport, NADH to ubiquinone"/>
    <property type="evidence" value="ECO:0007669"/>
    <property type="project" value="InterPro"/>
</dbReference>
<protein>
    <recommendedName>
        <fullName evidence="10">CHCH domain-containing protein</fullName>
    </recommendedName>
</protein>
<organism evidence="11 12">
    <name type="scientific">Symbiochloris irregularis</name>
    <dbReference type="NCBI Taxonomy" id="706552"/>
    <lineage>
        <taxon>Eukaryota</taxon>
        <taxon>Viridiplantae</taxon>
        <taxon>Chlorophyta</taxon>
        <taxon>core chlorophytes</taxon>
        <taxon>Trebouxiophyceae</taxon>
        <taxon>Trebouxiales</taxon>
        <taxon>Trebouxiaceae</taxon>
        <taxon>Symbiochloris</taxon>
    </lineage>
</organism>
<comment type="function">
    <text evidence="1">Accessory subunit of the mitochondrial membrane respiratory chain NADH dehydrogenase (Complex I), that is believed not to be involved in catalysis. Complex I functions in the transfer of electrons from NADH to the respiratory chain. The immediate electron acceptor for the enzyme is believed to be ubiquinone.</text>
</comment>
<dbReference type="PANTHER" id="PTHR13344:SF0">
    <property type="entry name" value="NADH DEHYDROGENASE [UBIQUINONE] 1 ALPHA SUBCOMPLEX SUBUNIT 8"/>
    <property type="match status" value="1"/>
</dbReference>
<evidence type="ECO:0000256" key="5">
    <source>
        <dbReference type="ARBA" id="ARBA00022660"/>
    </source>
</evidence>
<comment type="caution">
    <text evidence="11">The sequence shown here is derived from an EMBL/GenBank/DDBJ whole genome shotgun (WGS) entry which is preliminary data.</text>
</comment>
<keyword evidence="8" id="KW-0496">Mitochondrion</keyword>
<keyword evidence="7" id="KW-0249">Electron transport</keyword>
<evidence type="ECO:0000256" key="4">
    <source>
        <dbReference type="ARBA" id="ARBA00022448"/>
    </source>
</evidence>
<dbReference type="AlphaFoldDB" id="A0AAW1P5K2"/>
<evidence type="ECO:0000256" key="8">
    <source>
        <dbReference type="ARBA" id="ARBA00023128"/>
    </source>
</evidence>
<sequence length="89" mass="10240">MAISKHIAIKCGKQNKAFADCKLRDQNPSACLGEGEKVTRCVVDLLKDLNSKYPSELRAYFECMDYYSNNFEKCRKEQKAFEEKSFSKA</sequence>
<dbReference type="InterPro" id="IPR016680">
    <property type="entry name" value="NDUFA8"/>
</dbReference>
<feature type="domain" description="CHCH" evidence="10">
    <location>
        <begin position="55"/>
        <end position="83"/>
    </location>
</feature>
<dbReference type="Proteomes" id="UP001465755">
    <property type="component" value="Unassembled WGS sequence"/>
</dbReference>
<keyword evidence="4" id="KW-0813">Transport</keyword>
<evidence type="ECO:0000256" key="3">
    <source>
        <dbReference type="ARBA" id="ARBA00010705"/>
    </source>
</evidence>
<keyword evidence="5" id="KW-0679">Respiratory chain</keyword>
<name>A0AAW1P5K2_9CHLO</name>
<evidence type="ECO:0000256" key="7">
    <source>
        <dbReference type="ARBA" id="ARBA00022982"/>
    </source>
</evidence>
<dbReference type="GO" id="GO:0005739">
    <property type="term" value="C:mitochondrion"/>
    <property type="evidence" value="ECO:0007669"/>
    <property type="project" value="UniProtKB-SubCell"/>
</dbReference>
<accession>A0AAW1P5K2</accession>
<keyword evidence="6" id="KW-0677">Repeat</keyword>
<reference evidence="11 12" key="1">
    <citation type="journal article" date="2024" name="Nat. Commun.">
        <title>Phylogenomics reveals the evolutionary origins of lichenization in chlorophyte algae.</title>
        <authorList>
            <person name="Puginier C."/>
            <person name="Libourel C."/>
            <person name="Otte J."/>
            <person name="Skaloud P."/>
            <person name="Haon M."/>
            <person name="Grisel S."/>
            <person name="Petersen M."/>
            <person name="Berrin J.G."/>
            <person name="Delaux P.M."/>
            <person name="Dal Grande F."/>
            <person name="Keller J."/>
        </authorList>
    </citation>
    <scope>NUCLEOTIDE SEQUENCE [LARGE SCALE GENOMIC DNA]</scope>
    <source>
        <strain evidence="11 12">SAG 2036</strain>
    </source>
</reference>
<dbReference type="PANTHER" id="PTHR13344">
    <property type="entry name" value="NADH-UBIQUINONE OXIDOREDUCTASE"/>
    <property type="match status" value="1"/>
</dbReference>
<dbReference type="Pfam" id="PF06747">
    <property type="entry name" value="CHCH"/>
    <property type="match status" value="1"/>
</dbReference>
<comment type="similarity">
    <text evidence="3">Belongs to the complex I NDUFA8 subunit family.</text>
</comment>
<gene>
    <name evidence="11" type="ORF">WJX73_001894</name>
</gene>
<evidence type="ECO:0000256" key="2">
    <source>
        <dbReference type="ARBA" id="ARBA00004173"/>
    </source>
</evidence>
<evidence type="ECO:0000256" key="6">
    <source>
        <dbReference type="ARBA" id="ARBA00022737"/>
    </source>
</evidence>
<comment type="subcellular location">
    <subcellularLocation>
        <location evidence="2">Mitochondrion</location>
    </subcellularLocation>
</comment>
<evidence type="ECO:0000259" key="10">
    <source>
        <dbReference type="Pfam" id="PF06747"/>
    </source>
</evidence>
<evidence type="ECO:0000256" key="1">
    <source>
        <dbReference type="ARBA" id="ARBA00003195"/>
    </source>
</evidence>
<evidence type="ECO:0000256" key="9">
    <source>
        <dbReference type="ARBA" id="ARBA00023157"/>
    </source>
</evidence>
<evidence type="ECO:0000313" key="12">
    <source>
        <dbReference type="Proteomes" id="UP001465755"/>
    </source>
</evidence>
<dbReference type="InterPro" id="IPR010625">
    <property type="entry name" value="CHCH"/>
</dbReference>
<keyword evidence="12" id="KW-1185">Reference proteome</keyword>
<evidence type="ECO:0000313" key="11">
    <source>
        <dbReference type="EMBL" id="KAK9805323.1"/>
    </source>
</evidence>
<keyword evidence="9" id="KW-1015">Disulfide bond</keyword>
<dbReference type="EMBL" id="JALJOQ010000044">
    <property type="protein sequence ID" value="KAK9805323.1"/>
    <property type="molecule type" value="Genomic_DNA"/>
</dbReference>